<dbReference type="CDD" id="cd07067">
    <property type="entry name" value="HP_PGM_like"/>
    <property type="match status" value="1"/>
</dbReference>
<reference evidence="6 7" key="1">
    <citation type="submission" date="2016-10" db="EMBL/GenBank/DDBJ databases">
        <title>Reductive evolution of mitochondrial metabolism and differential evolution of invasion-related proteins in Cryptosporidium.</title>
        <authorList>
            <person name="Liu S."/>
            <person name="Roellig D.M."/>
            <person name="Guo Y."/>
            <person name="Li N."/>
            <person name="Frace M.A."/>
            <person name="Tang K."/>
            <person name="Zhang L."/>
            <person name="Feng Y."/>
            <person name="Xiao L."/>
        </authorList>
    </citation>
    <scope>NUCLEOTIDE SEQUENCE [LARGE SCALE GENOMIC DNA]</scope>
    <source>
        <strain evidence="6">30847</strain>
    </source>
</reference>
<keyword evidence="2" id="KW-0378">Hydrolase</keyword>
<keyword evidence="5" id="KW-0812">Transmembrane</keyword>
<evidence type="ECO:0000256" key="4">
    <source>
        <dbReference type="ARBA" id="ARBA00040722"/>
    </source>
</evidence>
<dbReference type="Proteomes" id="UP000186804">
    <property type="component" value="Unassembled WGS sequence"/>
</dbReference>
<dbReference type="PANTHER" id="PTHR20935:SF0">
    <property type="entry name" value="SERINE_THREONINE-PROTEIN PHOSPHATASE PGAM5, MITOCHONDRIAL"/>
    <property type="match status" value="1"/>
</dbReference>
<dbReference type="RefSeq" id="XP_067066714.1">
    <property type="nucleotide sequence ID" value="XM_067213463.1"/>
</dbReference>
<evidence type="ECO:0000256" key="2">
    <source>
        <dbReference type="ARBA" id="ARBA00022801"/>
    </source>
</evidence>
<dbReference type="PANTHER" id="PTHR20935">
    <property type="entry name" value="PHOSPHOGLYCERATE MUTASE-RELATED"/>
    <property type="match status" value="1"/>
</dbReference>
<organism evidence="6 7">
    <name type="scientific">Cryptosporidium andersoni</name>
    <dbReference type="NCBI Taxonomy" id="117008"/>
    <lineage>
        <taxon>Eukaryota</taxon>
        <taxon>Sar</taxon>
        <taxon>Alveolata</taxon>
        <taxon>Apicomplexa</taxon>
        <taxon>Conoidasida</taxon>
        <taxon>Coccidia</taxon>
        <taxon>Eucoccidiorida</taxon>
        <taxon>Eimeriorina</taxon>
        <taxon>Cryptosporidiidae</taxon>
        <taxon>Cryptosporidium</taxon>
    </lineage>
</organism>
<dbReference type="VEuPathDB" id="CryptoDB:cand_032370"/>
<keyword evidence="7" id="KW-1185">Reference proteome</keyword>
<evidence type="ECO:0000313" key="7">
    <source>
        <dbReference type="Proteomes" id="UP000186804"/>
    </source>
</evidence>
<dbReference type="GO" id="GO:0004722">
    <property type="term" value="F:protein serine/threonine phosphatase activity"/>
    <property type="evidence" value="ECO:0007669"/>
    <property type="project" value="TreeGrafter"/>
</dbReference>
<dbReference type="Pfam" id="PF00300">
    <property type="entry name" value="His_Phos_1"/>
    <property type="match status" value="1"/>
</dbReference>
<gene>
    <name evidence="6" type="ORF">cand_032370</name>
</gene>
<sequence length="294" mass="33720">MRIFKQFRKLPLFYRTDTTRFFSISSFKTIPRYNKALRLLFFSISSITFGSGITLYILSNYGYYLKDIIPWNPNWDIAWNTLSTDLDSKESKDFTKEPKRWHKILLVRHGHYKKESDDEDNMVLTEKGRKQAELTGIRLAEQFGGRVNAIYHSNLIRAKETAKIISNYFPGVKLIEDSNLAEGVPIAPDPPIVGYEPTSKEIAEDSIRINKAFQTYFVRPNRDTDDNKVDIIVCHGNVIRYMFCKGLQFPTNGWLRLGHLNCGITSMAISSESNVVCYGFGDAGHLSPDLQTHN</sequence>
<dbReference type="GeneID" id="92367421"/>
<dbReference type="SMART" id="SM00855">
    <property type="entry name" value="PGAM"/>
    <property type="match status" value="1"/>
</dbReference>
<protein>
    <recommendedName>
        <fullName evidence="3">Serine/threonine-protein phosphatase PGAM5, mitochondrial</fullName>
    </recommendedName>
    <alternativeName>
        <fullName evidence="4">Serine/threonine-protein phosphatase Pgam5, mitochondrial</fullName>
    </alternativeName>
</protein>
<dbReference type="InterPro" id="IPR013078">
    <property type="entry name" value="His_Pase_superF_clade-1"/>
</dbReference>
<comment type="similarity">
    <text evidence="1">Belongs to the phosphoglycerate mutase family. BPG-dependent PGAM subfamily.</text>
</comment>
<dbReference type="GO" id="GO:0005739">
    <property type="term" value="C:mitochondrion"/>
    <property type="evidence" value="ECO:0007669"/>
    <property type="project" value="TreeGrafter"/>
</dbReference>
<dbReference type="OrthoDB" id="2118094at2759"/>
<dbReference type="SUPFAM" id="SSF53254">
    <property type="entry name" value="Phosphoglycerate mutase-like"/>
    <property type="match status" value="1"/>
</dbReference>
<evidence type="ECO:0000256" key="5">
    <source>
        <dbReference type="SAM" id="Phobius"/>
    </source>
</evidence>
<evidence type="ECO:0000313" key="6">
    <source>
        <dbReference type="EMBL" id="OII71524.1"/>
    </source>
</evidence>
<name>A0A1J4MES4_9CRYT</name>
<keyword evidence="5" id="KW-0472">Membrane</keyword>
<evidence type="ECO:0000256" key="3">
    <source>
        <dbReference type="ARBA" id="ARBA00039765"/>
    </source>
</evidence>
<dbReference type="AlphaFoldDB" id="A0A1J4MES4"/>
<proteinExistence type="inferred from homology"/>
<accession>A0A1J4MES4</accession>
<keyword evidence="5" id="KW-1133">Transmembrane helix</keyword>
<evidence type="ECO:0000256" key="1">
    <source>
        <dbReference type="ARBA" id="ARBA00006717"/>
    </source>
</evidence>
<dbReference type="GO" id="GO:0090141">
    <property type="term" value="P:positive regulation of mitochondrial fission"/>
    <property type="evidence" value="ECO:0007669"/>
    <property type="project" value="TreeGrafter"/>
</dbReference>
<dbReference type="InterPro" id="IPR051021">
    <property type="entry name" value="Mito_Ser/Thr_phosphatase"/>
</dbReference>
<dbReference type="InterPro" id="IPR029033">
    <property type="entry name" value="His_PPase_superfam"/>
</dbReference>
<dbReference type="EMBL" id="LRBS01000121">
    <property type="protein sequence ID" value="OII71524.1"/>
    <property type="molecule type" value="Genomic_DNA"/>
</dbReference>
<comment type="caution">
    <text evidence="6">The sequence shown here is derived from an EMBL/GenBank/DDBJ whole genome shotgun (WGS) entry which is preliminary data.</text>
</comment>
<dbReference type="Gene3D" id="3.40.50.1240">
    <property type="entry name" value="Phosphoglycerate mutase-like"/>
    <property type="match status" value="1"/>
</dbReference>
<feature type="transmembrane region" description="Helical" evidence="5">
    <location>
        <begin position="36"/>
        <end position="58"/>
    </location>
</feature>